<dbReference type="GO" id="GO:0005886">
    <property type="term" value="C:plasma membrane"/>
    <property type="evidence" value="ECO:0007669"/>
    <property type="project" value="UniProtKB-SubCell"/>
</dbReference>
<sequence>MDEKEISVQQQEKNKNQNMASDYHDDEISLIDLMIALKRRKWLIAGVTIACLIAGLAFWSTQSRQECYVTSIEIGRYLNENNETERIEAREAVEIRLRNAILPSLRNELIDNTEKTLNGLPKVNIRVPEEEDTGDFVFLKSITNPNDKEIVGSLHQGILDRLSEHHERRFNIYKQQFSFLTDVIKIL</sequence>
<evidence type="ECO:0000259" key="7">
    <source>
        <dbReference type="Pfam" id="PF02706"/>
    </source>
</evidence>
<evidence type="ECO:0000256" key="4">
    <source>
        <dbReference type="ARBA" id="ARBA00022989"/>
    </source>
</evidence>
<keyword evidence="3 6" id="KW-0812">Transmembrane</keyword>
<organism evidence="8 9">
    <name type="scientific">Desulfosalsimonas propionicica</name>
    <dbReference type="NCBI Taxonomy" id="332175"/>
    <lineage>
        <taxon>Bacteria</taxon>
        <taxon>Pseudomonadati</taxon>
        <taxon>Thermodesulfobacteriota</taxon>
        <taxon>Desulfobacteria</taxon>
        <taxon>Desulfobacterales</taxon>
        <taxon>Desulfosalsimonadaceae</taxon>
        <taxon>Desulfosalsimonas</taxon>
    </lineage>
</organism>
<dbReference type="Pfam" id="PF02706">
    <property type="entry name" value="Wzz"/>
    <property type="match status" value="1"/>
</dbReference>
<evidence type="ECO:0000256" key="6">
    <source>
        <dbReference type="SAM" id="Phobius"/>
    </source>
</evidence>
<reference evidence="8 9" key="1">
    <citation type="submission" date="2020-07" db="EMBL/GenBank/DDBJ databases">
        <title>Genomic Encyclopedia of Type Strains, Phase IV (KMG-IV): sequencing the most valuable type-strain genomes for metagenomic binning, comparative biology and taxonomic classification.</title>
        <authorList>
            <person name="Goeker M."/>
        </authorList>
    </citation>
    <scope>NUCLEOTIDE SEQUENCE [LARGE SCALE GENOMIC DNA]</scope>
    <source>
        <strain evidence="8 9">DSM 17721</strain>
    </source>
</reference>
<evidence type="ECO:0000256" key="3">
    <source>
        <dbReference type="ARBA" id="ARBA00022692"/>
    </source>
</evidence>
<name>A0A7W0C9C8_9BACT</name>
<feature type="domain" description="Polysaccharide chain length determinant N-terminal" evidence="7">
    <location>
        <begin position="26"/>
        <end position="58"/>
    </location>
</feature>
<evidence type="ECO:0000313" key="8">
    <source>
        <dbReference type="EMBL" id="MBA2881500.1"/>
    </source>
</evidence>
<comment type="subcellular location">
    <subcellularLocation>
        <location evidence="1">Cell membrane</location>
        <topology evidence="1">Multi-pass membrane protein</topology>
    </subcellularLocation>
</comment>
<keyword evidence="5 6" id="KW-0472">Membrane</keyword>
<keyword evidence="2" id="KW-1003">Cell membrane</keyword>
<dbReference type="RefSeq" id="WP_181551155.1">
    <property type="nucleotide sequence ID" value="NZ_JACDUS010000004.1"/>
</dbReference>
<dbReference type="InterPro" id="IPR003856">
    <property type="entry name" value="LPS_length_determ_N"/>
</dbReference>
<evidence type="ECO:0000313" key="9">
    <source>
        <dbReference type="Proteomes" id="UP000525298"/>
    </source>
</evidence>
<keyword evidence="4 6" id="KW-1133">Transmembrane helix</keyword>
<evidence type="ECO:0000256" key="5">
    <source>
        <dbReference type="ARBA" id="ARBA00023136"/>
    </source>
</evidence>
<dbReference type="AlphaFoldDB" id="A0A7W0C9C8"/>
<dbReference type="Proteomes" id="UP000525298">
    <property type="component" value="Unassembled WGS sequence"/>
</dbReference>
<comment type="caution">
    <text evidence="8">The sequence shown here is derived from an EMBL/GenBank/DDBJ whole genome shotgun (WGS) entry which is preliminary data.</text>
</comment>
<evidence type="ECO:0000256" key="2">
    <source>
        <dbReference type="ARBA" id="ARBA00022475"/>
    </source>
</evidence>
<evidence type="ECO:0000256" key="1">
    <source>
        <dbReference type="ARBA" id="ARBA00004651"/>
    </source>
</evidence>
<feature type="transmembrane region" description="Helical" evidence="6">
    <location>
        <begin position="42"/>
        <end position="60"/>
    </location>
</feature>
<keyword evidence="9" id="KW-1185">Reference proteome</keyword>
<protein>
    <recommendedName>
        <fullName evidence="7">Polysaccharide chain length determinant N-terminal domain-containing protein</fullName>
    </recommendedName>
</protein>
<accession>A0A7W0C9C8</accession>
<gene>
    <name evidence="8" type="ORF">HNR65_001827</name>
</gene>
<dbReference type="EMBL" id="JACDUS010000004">
    <property type="protein sequence ID" value="MBA2881500.1"/>
    <property type="molecule type" value="Genomic_DNA"/>
</dbReference>
<proteinExistence type="predicted"/>